<feature type="transmembrane region" description="Helical" evidence="8">
    <location>
        <begin position="12"/>
        <end position="31"/>
    </location>
</feature>
<keyword evidence="6" id="KW-0325">Glycoprotein</keyword>
<feature type="compositionally biased region" description="Basic and acidic residues" evidence="7">
    <location>
        <begin position="850"/>
        <end position="863"/>
    </location>
</feature>
<keyword evidence="4 8" id="KW-1133">Transmembrane helix</keyword>
<protein>
    <recommendedName>
        <fullName evidence="11">Prominin-like protein</fullName>
    </recommendedName>
</protein>
<evidence type="ECO:0000256" key="8">
    <source>
        <dbReference type="SAM" id="Phobius"/>
    </source>
</evidence>
<dbReference type="InterPro" id="IPR008795">
    <property type="entry name" value="Prominin"/>
</dbReference>
<accession>A0ABD1EJY8</accession>
<evidence type="ECO:0000256" key="1">
    <source>
        <dbReference type="ARBA" id="ARBA00004141"/>
    </source>
</evidence>
<feature type="transmembrane region" description="Helical" evidence="8">
    <location>
        <begin position="798"/>
        <end position="823"/>
    </location>
</feature>
<evidence type="ECO:0000256" key="4">
    <source>
        <dbReference type="ARBA" id="ARBA00022989"/>
    </source>
</evidence>
<evidence type="ECO:0000256" key="6">
    <source>
        <dbReference type="ARBA" id="ARBA00023180"/>
    </source>
</evidence>
<dbReference type="PANTHER" id="PTHR22730">
    <property type="entry name" value="PROMININ PROM PROTEIN"/>
    <property type="match status" value="1"/>
</dbReference>
<feature type="compositionally biased region" description="Basic residues" evidence="7">
    <location>
        <begin position="838"/>
        <end position="849"/>
    </location>
</feature>
<sequence>MKKNKEYYSRRSINTVSFVLTGVLLFLAVQFSDGGGQFATRINEITQNLKNAVIALQVNVSYTNFTDNSTYYSSTDFRAGGMAGLYNLTNLFIDTLSPSDILMDGILSVDHNSIHIYVPQASAVTKYYASLFAITLFLCLCIILFPLCGLCFCCCRCCGNCGAKPRQSNKKKDTCRKVLYATLLIFCGTGLLFCIVCAFGSNRQLQDGIEEFPENLNKSIIDTKTYMDSSNAHVHHLLDYNYKEFSGNLTGIMDNATNITMEHLIEYKNAQSLSMIRQFVESLNDINNTLHGLKTETNRLRVYASQLSDSLRKVKRDLSQTLMNCSEMKLCQDLSAKISQLKTDIDFNRVPDVNDAIDIFESLNPDNLMDDVREGEKSLDNIRNQIDKSLRSGLDAAKDQIALAGNTIEESLQSVTDAVNNIKSQIDSTATPVIQKSNTFINDYGQYRYIVGVTICCILLFVAICIVFGLICGVCGKRPDGYTDNCCNKGTGSQFLICGVYIMFLFGFIISILTVISLLLGVVSEKMICDPLRDPNPNKYRIIKLLDDLDLQFGVEITPSSLLNNCYQNQSLYNTFNLGSKFDISKIRGEFNITEQLKTLDFDIDTSNIHLLGDGSLKDLRNINPNINVQAFREELSRNLTNYNLDELANGLREIISNLKSDSAFKLRTSVELSLLHITTYEEKLVEPMKNLSFYLINTAQNLSNQLNMGFNSFQEAIDELLSDVEQTEKALQNDAPRKLQEAALEFGNITLALITDYIDRLDYQFQYEVGQCGPLNLVIHGALTSTCEKVLLPWNGFWFSLFWTIILYVITIIISVILAILYQRQKPYDQYVETRGGKRGKKRGKKSKRYEDRPGMGRDVARDYAGGSNHPDGRYADMAPKHWEDFPNGGPPHYQRAPTEYERPPPYYYPGNGGEQ</sequence>
<evidence type="ECO:0000256" key="5">
    <source>
        <dbReference type="ARBA" id="ARBA00023136"/>
    </source>
</evidence>
<evidence type="ECO:0000313" key="10">
    <source>
        <dbReference type="Proteomes" id="UP001566132"/>
    </source>
</evidence>
<feature type="transmembrane region" description="Helical" evidence="8">
    <location>
        <begin position="449"/>
        <end position="474"/>
    </location>
</feature>
<evidence type="ECO:0000256" key="3">
    <source>
        <dbReference type="ARBA" id="ARBA00022692"/>
    </source>
</evidence>
<keyword evidence="5 8" id="KW-0472">Membrane</keyword>
<comment type="subcellular location">
    <subcellularLocation>
        <location evidence="1">Membrane</location>
        <topology evidence="1">Multi-pass membrane protein</topology>
    </subcellularLocation>
</comment>
<organism evidence="9 10">
    <name type="scientific">Hypothenemus hampei</name>
    <name type="common">Coffee berry borer</name>
    <dbReference type="NCBI Taxonomy" id="57062"/>
    <lineage>
        <taxon>Eukaryota</taxon>
        <taxon>Metazoa</taxon>
        <taxon>Ecdysozoa</taxon>
        <taxon>Arthropoda</taxon>
        <taxon>Hexapoda</taxon>
        <taxon>Insecta</taxon>
        <taxon>Pterygota</taxon>
        <taxon>Neoptera</taxon>
        <taxon>Endopterygota</taxon>
        <taxon>Coleoptera</taxon>
        <taxon>Polyphaga</taxon>
        <taxon>Cucujiformia</taxon>
        <taxon>Curculionidae</taxon>
        <taxon>Scolytinae</taxon>
        <taxon>Hypothenemus</taxon>
    </lineage>
</organism>
<keyword evidence="10" id="KW-1185">Reference proteome</keyword>
<feature type="transmembrane region" description="Helical" evidence="8">
    <location>
        <begin position="178"/>
        <end position="201"/>
    </location>
</feature>
<dbReference type="Proteomes" id="UP001566132">
    <property type="component" value="Unassembled WGS sequence"/>
</dbReference>
<evidence type="ECO:0008006" key="11">
    <source>
        <dbReference type="Google" id="ProtNLM"/>
    </source>
</evidence>
<evidence type="ECO:0000256" key="2">
    <source>
        <dbReference type="ARBA" id="ARBA00006058"/>
    </source>
</evidence>
<name>A0ABD1EJY8_HYPHA</name>
<evidence type="ECO:0000313" key="9">
    <source>
        <dbReference type="EMBL" id="KAL1495015.1"/>
    </source>
</evidence>
<dbReference type="AlphaFoldDB" id="A0ABD1EJY8"/>
<comment type="similarity">
    <text evidence="2">Belongs to the prominin family.</text>
</comment>
<reference evidence="9 10" key="1">
    <citation type="submission" date="2024-05" db="EMBL/GenBank/DDBJ databases">
        <title>Genetic variation in Jamaican populations of the coffee berry borer (Hypothenemus hampei).</title>
        <authorList>
            <person name="Errbii M."/>
            <person name="Myrie A."/>
        </authorList>
    </citation>
    <scope>NUCLEOTIDE SEQUENCE [LARGE SCALE GENOMIC DNA]</scope>
    <source>
        <strain evidence="9">JA-Hopewell-2020-01-JO</strain>
        <tissue evidence="9">Whole body</tissue>
    </source>
</reference>
<comment type="caution">
    <text evidence="9">The sequence shown here is derived from an EMBL/GenBank/DDBJ whole genome shotgun (WGS) entry which is preliminary data.</text>
</comment>
<proteinExistence type="inferred from homology"/>
<feature type="compositionally biased region" description="Basic and acidic residues" evidence="7">
    <location>
        <begin position="872"/>
        <end position="886"/>
    </location>
</feature>
<evidence type="ECO:0000256" key="7">
    <source>
        <dbReference type="SAM" id="MobiDB-lite"/>
    </source>
</evidence>
<dbReference type="EMBL" id="JBDJPC010000007">
    <property type="protein sequence ID" value="KAL1495015.1"/>
    <property type="molecule type" value="Genomic_DNA"/>
</dbReference>
<keyword evidence="3 8" id="KW-0812">Transmembrane</keyword>
<feature type="region of interest" description="Disordered" evidence="7">
    <location>
        <begin position="834"/>
        <end position="917"/>
    </location>
</feature>
<dbReference type="Pfam" id="PF05478">
    <property type="entry name" value="Prominin"/>
    <property type="match status" value="1"/>
</dbReference>
<feature type="transmembrane region" description="Helical" evidence="8">
    <location>
        <begin position="495"/>
        <end position="523"/>
    </location>
</feature>
<dbReference type="PANTHER" id="PTHR22730:SF1">
    <property type="entry name" value="PROMININ-LIKE PROTEIN"/>
    <property type="match status" value="1"/>
</dbReference>
<gene>
    <name evidence="9" type="ORF">ABEB36_010505</name>
</gene>
<dbReference type="GO" id="GO:0016020">
    <property type="term" value="C:membrane"/>
    <property type="evidence" value="ECO:0007669"/>
    <property type="project" value="UniProtKB-SubCell"/>
</dbReference>
<feature type="transmembrane region" description="Helical" evidence="8">
    <location>
        <begin position="127"/>
        <end position="157"/>
    </location>
</feature>